<comment type="caution">
    <text evidence="2">The sequence shown here is derived from an EMBL/GenBank/DDBJ whole genome shotgun (WGS) entry which is preliminary data.</text>
</comment>
<keyword evidence="1" id="KW-0732">Signal</keyword>
<gene>
    <name evidence="2" type="ORF">VP01_899g4</name>
</gene>
<reference evidence="2 3" key="1">
    <citation type="submission" date="2015-08" db="EMBL/GenBank/DDBJ databases">
        <title>Next Generation Sequencing and Analysis of the Genome of Puccinia sorghi L Schw, the Causal Agent of Maize Common Rust.</title>
        <authorList>
            <person name="Rochi L."/>
            <person name="Burguener G."/>
            <person name="Darino M."/>
            <person name="Turjanski A."/>
            <person name="Kreff E."/>
            <person name="Dieguez M.J."/>
            <person name="Sacco F."/>
        </authorList>
    </citation>
    <scope>NUCLEOTIDE SEQUENCE [LARGE SCALE GENOMIC DNA]</scope>
    <source>
        <strain evidence="2 3">RO10H11247</strain>
    </source>
</reference>
<sequence>MKPNISMSLIRLLLVVMVGLASYASAYTCTISPFIKAACMKINYETGGLQGSKPGAPNLDTKFGCADGFVNTPLCCSKVSKENELILTFWKMTWSDVLKSHATDQPQPFQEVQAGTDGTLDPNCIFAPQGPDKK</sequence>
<feature type="chain" id="PRO_5005567649" evidence="1">
    <location>
        <begin position="27"/>
        <end position="134"/>
    </location>
</feature>
<protein>
    <submittedName>
        <fullName evidence="2">Uncharacterized protein</fullName>
    </submittedName>
</protein>
<dbReference type="VEuPathDB" id="FungiDB:VP01_899g4"/>
<proteinExistence type="predicted"/>
<keyword evidence="3" id="KW-1185">Reference proteome</keyword>
<organism evidence="2 3">
    <name type="scientific">Puccinia sorghi</name>
    <dbReference type="NCBI Taxonomy" id="27349"/>
    <lineage>
        <taxon>Eukaryota</taxon>
        <taxon>Fungi</taxon>
        <taxon>Dikarya</taxon>
        <taxon>Basidiomycota</taxon>
        <taxon>Pucciniomycotina</taxon>
        <taxon>Pucciniomycetes</taxon>
        <taxon>Pucciniales</taxon>
        <taxon>Pucciniaceae</taxon>
        <taxon>Puccinia</taxon>
    </lineage>
</organism>
<dbReference type="AlphaFoldDB" id="A0A0L6U7U1"/>
<dbReference type="EMBL" id="LAVV01014603">
    <property type="protein sequence ID" value="KNZ44613.1"/>
    <property type="molecule type" value="Genomic_DNA"/>
</dbReference>
<evidence type="ECO:0000313" key="3">
    <source>
        <dbReference type="Proteomes" id="UP000037035"/>
    </source>
</evidence>
<evidence type="ECO:0000256" key="1">
    <source>
        <dbReference type="SAM" id="SignalP"/>
    </source>
</evidence>
<dbReference type="OrthoDB" id="2508734at2759"/>
<dbReference type="Proteomes" id="UP000037035">
    <property type="component" value="Unassembled WGS sequence"/>
</dbReference>
<name>A0A0L6U7U1_9BASI</name>
<accession>A0A0L6U7U1</accession>
<evidence type="ECO:0000313" key="2">
    <source>
        <dbReference type="EMBL" id="KNZ44613.1"/>
    </source>
</evidence>
<feature type="signal peptide" evidence="1">
    <location>
        <begin position="1"/>
        <end position="26"/>
    </location>
</feature>